<dbReference type="InterPro" id="IPR052945">
    <property type="entry name" value="Mitotic_Regulator"/>
</dbReference>
<dbReference type="Pfam" id="PF08238">
    <property type="entry name" value="Sel1"/>
    <property type="match status" value="5"/>
</dbReference>
<protein>
    <recommendedName>
        <fullName evidence="4">Sel1 repeat family protein</fullName>
    </recommendedName>
</protein>
<dbReference type="RefSeq" id="WP_100288903.1">
    <property type="nucleotide sequence ID" value="NZ_PHHA01000018.1"/>
</dbReference>
<dbReference type="SMART" id="SM00028">
    <property type="entry name" value="TPR"/>
    <property type="match status" value="2"/>
</dbReference>
<evidence type="ECO:0000313" key="3">
    <source>
        <dbReference type="Proteomes" id="UP000229329"/>
    </source>
</evidence>
<evidence type="ECO:0000256" key="1">
    <source>
        <dbReference type="SAM" id="SignalP"/>
    </source>
</evidence>
<evidence type="ECO:0000313" key="2">
    <source>
        <dbReference type="EMBL" id="PJG85045.1"/>
    </source>
</evidence>
<dbReference type="InterPro" id="IPR011990">
    <property type="entry name" value="TPR-like_helical_dom_sf"/>
</dbReference>
<sequence length="265" mass="30435">MKLKKTFLVMALSVLVAACQSSDQFVYPTEKETERTYTTDTWEGRCVLYFDHRYHKESLNACQKANSKNPDVQIILANFYLRGIADHSLKNPERALAIYEYLSQQGYGRATNGIGLYYQDKGDYAKARHYYELAARKGNPIAQSNLGYMFRDGQGVSKNQALANRYFEAAAAQNSASAQFALGWQHENGNGYRQSYVKAREYYELAAKKNHSMALNNLGVMYEKNRGGEHNLTKAMELYKKAYKFDSNNDTAYRNMKRLERQGYK</sequence>
<name>A0A2M8S1N9_9PAST</name>
<feature type="chain" id="PRO_5014753927" description="Sel1 repeat family protein" evidence="1">
    <location>
        <begin position="19"/>
        <end position="265"/>
    </location>
</feature>
<dbReference type="AlphaFoldDB" id="A0A2M8S1N9"/>
<dbReference type="Proteomes" id="UP000229329">
    <property type="component" value="Unassembled WGS sequence"/>
</dbReference>
<dbReference type="SMART" id="SM00671">
    <property type="entry name" value="SEL1"/>
    <property type="match status" value="5"/>
</dbReference>
<accession>A0A2M8S1N9</accession>
<gene>
    <name evidence="2" type="ORF">CVP05_07240</name>
</gene>
<keyword evidence="1" id="KW-0732">Signal</keyword>
<evidence type="ECO:0008006" key="4">
    <source>
        <dbReference type="Google" id="ProtNLM"/>
    </source>
</evidence>
<dbReference type="PANTHER" id="PTHR43628">
    <property type="entry name" value="ACTIVATOR OF C KINASE PROTEIN 1-RELATED"/>
    <property type="match status" value="1"/>
</dbReference>
<dbReference type="PANTHER" id="PTHR43628:SF1">
    <property type="entry name" value="CHITIN SYNTHASE REGULATORY FACTOR 2-RELATED"/>
    <property type="match status" value="1"/>
</dbReference>
<dbReference type="Gene3D" id="1.25.40.10">
    <property type="entry name" value="Tetratricopeptide repeat domain"/>
    <property type="match status" value="1"/>
</dbReference>
<reference evidence="2 3" key="1">
    <citation type="submission" date="2017-11" db="EMBL/GenBank/DDBJ databases">
        <title>Reclassification of Bisgaard taxon 7 as Conservatibacter flavescens gen. nov., sp. nov.</title>
        <authorList>
            <person name="Christensen H."/>
        </authorList>
    </citation>
    <scope>NUCLEOTIDE SEQUENCE [LARGE SCALE GENOMIC DNA]</scope>
    <source>
        <strain evidence="2 3">7_4</strain>
    </source>
</reference>
<dbReference type="InterPro" id="IPR019734">
    <property type="entry name" value="TPR_rpt"/>
</dbReference>
<comment type="caution">
    <text evidence="2">The sequence shown here is derived from an EMBL/GenBank/DDBJ whole genome shotgun (WGS) entry which is preliminary data.</text>
</comment>
<organism evidence="2 3">
    <name type="scientific">Conservatibacter flavescens</name>
    <dbReference type="NCBI Taxonomy" id="28161"/>
    <lineage>
        <taxon>Bacteria</taxon>
        <taxon>Pseudomonadati</taxon>
        <taxon>Pseudomonadota</taxon>
        <taxon>Gammaproteobacteria</taxon>
        <taxon>Pasteurellales</taxon>
        <taxon>Pasteurellaceae</taxon>
        <taxon>Conservatibacter</taxon>
    </lineage>
</organism>
<keyword evidence="3" id="KW-1185">Reference proteome</keyword>
<dbReference type="EMBL" id="PHHA01000018">
    <property type="protein sequence ID" value="PJG85045.1"/>
    <property type="molecule type" value="Genomic_DNA"/>
</dbReference>
<feature type="signal peptide" evidence="1">
    <location>
        <begin position="1"/>
        <end position="18"/>
    </location>
</feature>
<proteinExistence type="predicted"/>
<dbReference type="InterPro" id="IPR006597">
    <property type="entry name" value="Sel1-like"/>
</dbReference>
<dbReference type="SUPFAM" id="SSF81901">
    <property type="entry name" value="HCP-like"/>
    <property type="match status" value="1"/>
</dbReference>
<dbReference type="OrthoDB" id="80091at2"/>
<dbReference type="PROSITE" id="PS51257">
    <property type="entry name" value="PROKAR_LIPOPROTEIN"/>
    <property type="match status" value="1"/>
</dbReference>